<proteinExistence type="predicted"/>
<accession>A0ACC1KT34</accession>
<evidence type="ECO:0000313" key="2">
    <source>
        <dbReference type="Proteomes" id="UP001140087"/>
    </source>
</evidence>
<dbReference type="EMBL" id="JANBUN010002471">
    <property type="protein sequence ID" value="KAJ2794548.1"/>
    <property type="molecule type" value="Genomic_DNA"/>
</dbReference>
<comment type="caution">
    <text evidence="1">The sequence shown here is derived from an EMBL/GenBank/DDBJ whole genome shotgun (WGS) entry which is preliminary data.</text>
</comment>
<protein>
    <submittedName>
        <fullName evidence="1">Transcription initiation factor TFIID subunit 12</fullName>
    </submittedName>
</protein>
<reference evidence="1" key="1">
    <citation type="submission" date="2022-07" db="EMBL/GenBank/DDBJ databases">
        <title>Phylogenomic reconstructions and comparative analyses of Kickxellomycotina fungi.</title>
        <authorList>
            <person name="Reynolds N.K."/>
            <person name="Stajich J.E."/>
            <person name="Barry K."/>
            <person name="Grigoriev I.V."/>
            <person name="Crous P."/>
            <person name="Smith M.E."/>
        </authorList>
    </citation>
    <scope>NUCLEOTIDE SEQUENCE</scope>
    <source>
        <strain evidence="1">BCRC 34780</strain>
    </source>
</reference>
<organism evidence="1 2">
    <name type="scientific">Coemansia helicoidea</name>
    <dbReference type="NCBI Taxonomy" id="1286919"/>
    <lineage>
        <taxon>Eukaryota</taxon>
        <taxon>Fungi</taxon>
        <taxon>Fungi incertae sedis</taxon>
        <taxon>Zoopagomycota</taxon>
        <taxon>Kickxellomycotina</taxon>
        <taxon>Kickxellomycetes</taxon>
        <taxon>Kickxellales</taxon>
        <taxon>Kickxellaceae</taxon>
        <taxon>Coemansia</taxon>
    </lineage>
</organism>
<sequence length="398" mass="41785">MADGSGSPHSLALPSQGSPSGSGSPPGGAEKGKGKGKDAGPRPKPKDAGRESGIVLSPAMVQQMRGIIENHAALKREADNNVPFTNHMLDLLPVPAEFQAHPIENTTQASAYINAENAKIRAHLAVVQQVMEGVTDADAKRRLGREAGLLDAHVKQVKNFMRLSFQAALSGNPAAGSFSKDQAALLRPPANVRPVGIPATGTAAAATPATGSASLAVSVSAAAAAASTTGSPAVTPLSPYVVGARQRSGTVTPAANTNSTPVALSSALAHVATQSTRQSGPVDLDGGSRILSKRKIQELVSEIDPTERLEPEVEDILCDIADEFIESVTSFACQLAKHRKSDTLEAKDLQLHLERNWNIRIPGFSAEEIRSVRKTAVSQAHQERLNAITNTRNLRKFE</sequence>
<evidence type="ECO:0000313" key="1">
    <source>
        <dbReference type="EMBL" id="KAJ2794548.1"/>
    </source>
</evidence>
<gene>
    <name evidence="1" type="primary">TAF12</name>
    <name evidence="1" type="ORF">H4R21_005458</name>
</gene>
<keyword evidence="2" id="KW-1185">Reference proteome</keyword>
<name>A0ACC1KT34_9FUNG</name>
<dbReference type="Proteomes" id="UP001140087">
    <property type="component" value="Unassembled WGS sequence"/>
</dbReference>